<evidence type="ECO:0000313" key="9">
    <source>
        <dbReference type="EMBL" id="CRY99990.1"/>
    </source>
</evidence>
<keyword evidence="9" id="KW-0131">Cell cycle</keyword>
<evidence type="ECO:0000259" key="8">
    <source>
        <dbReference type="PROSITE" id="PS51459"/>
    </source>
</evidence>
<keyword evidence="2" id="KW-0548">Nucleotidyltransferase</keyword>
<evidence type="ECO:0000256" key="3">
    <source>
        <dbReference type="ARBA" id="ARBA00022741"/>
    </source>
</evidence>
<comment type="catalytic activity">
    <reaction evidence="7">
        <text>L-tyrosyl-[protein] + ATP = O-(5'-adenylyl)-L-tyrosyl-[protein] + diphosphate</text>
        <dbReference type="Rhea" id="RHEA:54288"/>
        <dbReference type="Rhea" id="RHEA-COMP:10136"/>
        <dbReference type="Rhea" id="RHEA-COMP:13846"/>
        <dbReference type="ChEBI" id="CHEBI:30616"/>
        <dbReference type="ChEBI" id="CHEBI:33019"/>
        <dbReference type="ChEBI" id="CHEBI:46858"/>
        <dbReference type="ChEBI" id="CHEBI:83624"/>
        <dbReference type="EC" id="2.7.7.108"/>
    </reaction>
</comment>
<accession>A0A0H5QFF5</accession>
<proteinExistence type="predicted"/>
<protein>
    <recommendedName>
        <fullName evidence="5">protein adenylyltransferase</fullName>
        <ecNumber evidence="5">2.7.7.108</ecNumber>
    </recommendedName>
</protein>
<dbReference type="GO" id="GO:0070733">
    <property type="term" value="F:AMPylase activity"/>
    <property type="evidence" value="ECO:0007669"/>
    <property type="project" value="UniProtKB-EC"/>
</dbReference>
<evidence type="ECO:0000256" key="1">
    <source>
        <dbReference type="ARBA" id="ARBA00022679"/>
    </source>
</evidence>
<dbReference type="SMR" id="A0A0H5QFF5"/>
<evidence type="ECO:0000313" key="10">
    <source>
        <dbReference type="Proteomes" id="UP000182715"/>
    </source>
</evidence>
<dbReference type="NCBIfam" id="NF046029">
    <property type="entry name" value="ProtAdlyltaseNmFic"/>
    <property type="match status" value="1"/>
</dbReference>
<feature type="domain" description="Fido" evidence="8">
    <location>
        <begin position="37"/>
        <end position="162"/>
    </location>
</feature>
<name>A0A0H5QFF5_NEIMI</name>
<dbReference type="PANTHER" id="PTHR39560:SF1">
    <property type="entry name" value="PROTEIN ADENYLYLTRANSFERASE FIC-RELATED"/>
    <property type="match status" value="1"/>
</dbReference>
<dbReference type="OMA" id="GHFRFAN"/>
<dbReference type="SUPFAM" id="SSF140931">
    <property type="entry name" value="Fic-like"/>
    <property type="match status" value="1"/>
</dbReference>
<evidence type="ECO:0000256" key="6">
    <source>
        <dbReference type="ARBA" id="ARBA00047939"/>
    </source>
</evidence>
<keyword evidence="1" id="KW-0808">Transferase</keyword>
<dbReference type="InterPro" id="IPR036597">
    <property type="entry name" value="Fido-like_dom_sf"/>
</dbReference>
<dbReference type="Proteomes" id="UP000182715">
    <property type="component" value="Unassembled WGS sequence"/>
</dbReference>
<dbReference type="InterPro" id="IPR003812">
    <property type="entry name" value="Fido"/>
</dbReference>
<keyword evidence="3" id="KW-0547">Nucleotide-binding</keyword>
<dbReference type="EC" id="2.7.7.108" evidence="5"/>
<organism evidence="9 10">
    <name type="scientific">Neisseria meningitidis serogroup B</name>
    <dbReference type="NCBI Taxonomy" id="491"/>
    <lineage>
        <taxon>Bacteria</taxon>
        <taxon>Pseudomonadati</taxon>
        <taxon>Pseudomonadota</taxon>
        <taxon>Betaproteobacteria</taxon>
        <taxon>Neisseriales</taxon>
        <taxon>Neisseriaceae</taxon>
        <taxon>Neisseria</taxon>
    </lineage>
</organism>
<dbReference type="EMBL" id="CVTF01000114">
    <property type="protein sequence ID" value="CRY99990.1"/>
    <property type="molecule type" value="Genomic_DNA"/>
</dbReference>
<sequence>MPSENPIGKTMKSIDEQSLHNARRLFESGDIDRIEVGTTAGLQQIHRYLFGGLYDFAGQIREDNISKGGFRFANAMYLKEALVKIEQMPERTFEEIIAKYVEMNIAHPFLEGNGRSTRIWLDLVLKKNLKKVVNWQNVSKTLYLQAMERSPVNDLELRFLLKDNLTDDVDNREIIFKGIEQSYYYEGYEKG</sequence>
<dbReference type="GO" id="GO:0051302">
    <property type="term" value="P:regulation of cell division"/>
    <property type="evidence" value="ECO:0007669"/>
    <property type="project" value="TreeGrafter"/>
</dbReference>
<dbReference type="Gene3D" id="1.10.3290.10">
    <property type="entry name" value="Fido-like domain"/>
    <property type="match status" value="1"/>
</dbReference>
<keyword evidence="9" id="KW-0132">Cell division</keyword>
<comment type="catalytic activity">
    <reaction evidence="6">
        <text>L-threonyl-[protein] + ATP = 3-O-(5'-adenylyl)-L-threonyl-[protein] + diphosphate</text>
        <dbReference type="Rhea" id="RHEA:54292"/>
        <dbReference type="Rhea" id="RHEA-COMP:11060"/>
        <dbReference type="Rhea" id="RHEA-COMP:13847"/>
        <dbReference type="ChEBI" id="CHEBI:30013"/>
        <dbReference type="ChEBI" id="CHEBI:30616"/>
        <dbReference type="ChEBI" id="CHEBI:33019"/>
        <dbReference type="ChEBI" id="CHEBI:138113"/>
        <dbReference type="EC" id="2.7.7.108"/>
    </reaction>
</comment>
<dbReference type="FunFam" id="1.10.3290.10:FF:000002">
    <property type="entry name" value="Protein adenylyltransferase NmFic"/>
    <property type="match status" value="1"/>
</dbReference>
<evidence type="ECO:0000256" key="4">
    <source>
        <dbReference type="ARBA" id="ARBA00022840"/>
    </source>
</evidence>
<reference evidence="9 10" key="1">
    <citation type="submission" date="2014-11" db="EMBL/GenBank/DDBJ databases">
        <authorList>
            <person name="Diene M.Seydina."/>
        </authorList>
    </citation>
    <scope>NUCLEOTIDE SEQUENCE [LARGE SCALE GENOMIC DNA]</scope>
    <source>
        <strain evidence="9 10">Neisseria meningitidis CHUV</strain>
    </source>
</reference>
<dbReference type="GO" id="GO:0051301">
    <property type="term" value="P:cell division"/>
    <property type="evidence" value="ECO:0007669"/>
    <property type="project" value="UniProtKB-KW"/>
</dbReference>
<dbReference type="Pfam" id="PF02661">
    <property type="entry name" value="Fic"/>
    <property type="match status" value="1"/>
</dbReference>
<dbReference type="GO" id="GO:0005524">
    <property type="term" value="F:ATP binding"/>
    <property type="evidence" value="ECO:0007669"/>
    <property type="project" value="UniProtKB-KW"/>
</dbReference>
<evidence type="ECO:0000256" key="5">
    <source>
        <dbReference type="ARBA" id="ARBA00034531"/>
    </source>
</evidence>
<evidence type="ECO:0000256" key="7">
    <source>
        <dbReference type="ARBA" id="ARBA00048696"/>
    </source>
</evidence>
<dbReference type="PROSITE" id="PS51459">
    <property type="entry name" value="FIDO"/>
    <property type="match status" value="1"/>
</dbReference>
<keyword evidence="4" id="KW-0067">ATP-binding</keyword>
<evidence type="ECO:0000256" key="2">
    <source>
        <dbReference type="ARBA" id="ARBA00022695"/>
    </source>
</evidence>
<dbReference type="PANTHER" id="PTHR39560">
    <property type="entry name" value="PROTEIN ADENYLYLTRANSFERASE FIC-RELATED"/>
    <property type="match status" value="1"/>
</dbReference>
<dbReference type="AlphaFoldDB" id="A0A0H5QFF5"/>